<protein>
    <submittedName>
        <fullName evidence="1">Uncharacterized protein</fullName>
    </submittedName>
</protein>
<gene>
    <name evidence="1" type="ORF">GJJ30_00760</name>
</gene>
<evidence type="ECO:0000313" key="2">
    <source>
        <dbReference type="Proteomes" id="UP000441754"/>
    </source>
</evidence>
<dbReference type="EMBL" id="WJXZ01000001">
    <property type="protein sequence ID" value="MRS59805.1"/>
    <property type="molecule type" value="Genomic_DNA"/>
</dbReference>
<dbReference type="Proteomes" id="UP000441754">
    <property type="component" value="Unassembled WGS sequence"/>
</dbReference>
<reference evidence="1 2" key="1">
    <citation type="journal article" date="2018" name="Antonie Van Leeuwenhoek">
        <title>Larkinella terrae sp. nov., isolated from soil on Jeju Island, South Korea.</title>
        <authorList>
            <person name="Ten L.N."/>
            <person name="Jeon J."/>
            <person name="Park S.J."/>
            <person name="Park S."/>
            <person name="Lee S.Y."/>
            <person name="Kim M.K."/>
            <person name="Jung H.Y."/>
        </authorList>
    </citation>
    <scope>NUCLEOTIDE SEQUENCE [LARGE SCALE GENOMIC DNA]</scope>
    <source>
        <strain evidence="1 2">KCTC 52001</strain>
    </source>
</reference>
<dbReference type="OrthoDB" id="956134at2"/>
<comment type="caution">
    <text evidence="1">The sequence shown here is derived from an EMBL/GenBank/DDBJ whole genome shotgun (WGS) entry which is preliminary data.</text>
</comment>
<keyword evidence="2" id="KW-1185">Reference proteome</keyword>
<accession>A0A7K0EDF0</accession>
<proteinExistence type="predicted"/>
<evidence type="ECO:0000313" key="1">
    <source>
        <dbReference type="EMBL" id="MRS59805.1"/>
    </source>
</evidence>
<sequence length="115" mass="13554">MSRQPKANRYYYVQTEVVLLTDSHLRTGAVRPAPIRLTKQWLTSLGFHPDTSGHAWHYNDVKLVQGTNFWLCVETRKYMQFIHELQDLLEDHYNLTLLQKSQRSTTAPLAVRNWI</sequence>
<dbReference type="RefSeq" id="WP_154172146.1">
    <property type="nucleotide sequence ID" value="NZ_WJXZ01000001.1"/>
</dbReference>
<dbReference type="AlphaFoldDB" id="A0A7K0EDF0"/>
<name>A0A7K0EDF0_9BACT</name>
<organism evidence="1 2">
    <name type="scientific">Larkinella terrae</name>
    <dbReference type="NCBI Taxonomy" id="2025311"/>
    <lineage>
        <taxon>Bacteria</taxon>
        <taxon>Pseudomonadati</taxon>
        <taxon>Bacteroidota</taxon>
        <taxon>Cytophagia</taxon>
        <taxon>Cytophagales</taxon>
        <taxon>Spirosomataceae</taxon>
        <taxon>Larkinella</taxon>
    </lineage>
</organism>